<dbReference type="Proteomes" id="UP001497644">
    <property type="component" value="Unassembled WGS sequence"/>
</dbReference>
<protein>
    <submittedName>
        <fullName evidence="1">Uncharacterized protein</fullName>
    </submittedName>
</protein>
<accession>A0AAV2MZR9</accession>
<name>A0AAV2MZR9_9HYME</name>
<dbReference type="AlphaFoldDB" id="A0AAV2MZR9"/>
<proteinExistence type="predicted"/>
<comment type="caution">
    <text evidence="1">The sequence shown here is derived from an EMBL/GenBank/DDBJ whole genome shotgun (WGS) entry which is preliminary data.</text>
</comment>
<evidence type="ECO:0000313" key="1">
    <source>
        <dbReference type="EMBL" id="CAL1672745.1"/>
    </source>
</evidence>
<keyword evidence="2" id="KW-1185">Reference proteome</keyword>
<reference evidence="1" key="1">
    <citation type="submission" date="2024-04" db="EMBL/GenBank/DDBJ databases">
        <authorList>
            <consortium name="Molecular Ecology Group"/>
        </authorList>
    </citation>
    <scope>NUCLEOTIDE SEQUENCE</scope>
</reference>
<sequence>MNNRQSTVERHWLEREKTSRTRQLPYACRRIGGWRDGGETTEAASIKETNKAEEQGCQIAAASSAAARWWGKSGGNLAGRSARTECEGHAHCAPRPAGHPHSSPITALPCCLRLQSGSLAEERSLIGEPWRAKNRTTEKRDCTEPIIQRAQVPM</sequence>
<organism evidence="1 2">
    <name type="scientific">Lasius platythorax</name>
    <dbReference type="NCBI Taxonomy" id="488582"/>
    <lineage>
        <taxon>Eukaryota</taxon>
        <taxon>Metazoa</taxon>
        <taxon>Ecdysozoa</taxon>
        <taxon>Arthropoda</taxon>
        <taxon>Hexapoda</taxon>
        <taxon>Insecta</taxon>
        <taxon>Pterygota</taxon>
        <taxon>Neoptera</taxon>
        <taxon>Endopterygota</taxon>
        <taxon>Hymenoptera</taxon>
        <taxon>Apocrita</taxon>
        <taxon>Aculeata</taxon>
        <taxon>Formicoidea</taxon>
        <taxon>Formicidae</taxon>
        <taxon>Formicinae</taxon>
        <taxon>Lasius</taxon>
        <taxon>Lasius</taxon>
    </lineage>
</organism>
<dbReference type="EMBL" id="CAXIPU020000895">
    <property type="protein sequence ID" value="CAL1672745.1"/>
    <property type="molecule type" value="Genomic_DNA"/>
</dbReference>
<gene>
    <name evidence="1" type="ORF">LPLAT_LOCUS10643</name>
</gene>
<evidence type="ECO:0000313" key="2">
    <source>
        <dbReference type="Proteomes" id="UP001497644"/>
    </source>
</evidence>